<evidence type="ECO:0000313" key="2">
    <source>
        <dbReference type="Proteomes" id="UP000253744"/>
    </source>
</evidence>
<reference evidence="1 2" key="1">
    <citation type="submission" date="2018-07" db="EMBL/GenBank/DDBJ databases">
        <title>Complete Genome and Methylome Analysis of Deinococcus wulumuqiensis NEB 479.</title>
        <authorList>
            <person name="Fomenkov A."/>
            <person name="Luyten Y."/>
            <person name="Vincze T."/>
            <person name="Anton B.P."/>
            <person name="Clark T."/>
            <person name="Roberts R.J."/>
            <person name="Morgan R.D."/>
        </authorList>
    </citation>
    <scope>NUCLEOTIDE SEQUENCE [LARGE SCALE GENOMIC DNA]</scope>
    <source>
        <strain evidence="1 2">NEB 479</strain>
        <plasmid evidence="2">Plasmid pdrdi</plasmid>
    </source>
</reference>
<keyword evidence="1" id="KW-0614">Plasmid</keyword>
<name>A0A345IMR8_9DEIO</name>
<dbReference type="EMBL" id="CP031163">
    <property type="protein sequence ID" value="AXH00991.1"/>
    <property type="molecule type" value="Genomic_DNA"/>
</dbReference>
<protein>
    <submittedName>
        <fullName evidence="1">Uncharacterized protein</fullName>
    </submittedName>
</protein>
<evidence type="ECO:0000313" key="1">
    <source>
        <dbReference type="EMBL" id="AXH00991.1"/>
    </source>
</evidence>
<dbReference type="Proteomes" id="UP000253744">
    <property type="component" value="Plasmid pDrdI"/>
</dbReference>
<accession>A0A345IMR8</accession>
<dbReference type="RefSeq" id="WP_114673639.1">
    <property type="nucleotide sequence ID" value="NZ_CP031163.1"/>
</dbReference>
<gene>
    <name evidence="1" type="ORF">DVJ83_17995</name>
</gene>
<dbReference type="AlphaFoldDB" id="A0A345IMR8"/>
<dbReference type="KEGG" id="dwu:DVJ83_17995"/>
<geneLocation type="plasmid" evidence="2">
    <name>pdrdi</name>
</geneLocation>
<organism evidence="1 2">
    <name type="scientific">Deinococcus wulumuqiensis</name>
    <dbReference type="NCBI Taxonomy" id="980427"/>
    <lineage>
        <taxon>Bacteria</taxon>
        <taxon>Thermotogati</taxon>
        <taxon>Deinococcota</taxon>
        <taxon>Deinococci</taxon>
        <taxon>Deinococcales</taxon>
        <taxon>Deinococcaceae</taxon>
        <taxon>Deinococcus</taxon>
    </lineage>
</organism>
<proteinExistence type="predicted"/>
<sequence>MDLAKLQLMESNAFMASGHFDEFGYVVIFPGGGAVIPSSLFEVAGTFKQKPPQEYPVFVYPEQAPGIRVEEGDGPWTRLSPYDDDLEGDGNWEGLLTRTETGVELTLIHPETKTVHSRSQVTFGELITWSEAALEESVFRPVEEGGASGFGNYQLEFVQEGTLLEEQETRRAMAQFLRQHLNAYVVARQRPYLVSQEQHYLVYCPRPDYIYVQASQTLHGLLMNYALLRGISTPR</sequence>